<protein>
    <submittedName>
        <fullName evidence="1">Uncharacterized protein</fullName>
    </submittedName>
</protein>
<proteinExistence type="predicted"/>
<dbReference type="Proteomes" id="UP001060170">
    <property type="component" value="Chromosome 5"/>
</dbReference>
<organism evidence="1 2">
    <name type="scientific">Puccinia striiformis f. sp. tritici</name>
    <dbReference type="NCBI Taxonomy" id="168172"/>
    <lineage>
        <taxon>Eukaryota</taxon>
        <taxon>Fungi</taxon>
        <taxon>Dikarya</taxon>
        <taxon>Basidiomycota</taxon>
        <taxon>Pucciniomycotina</taxon>
        <taxon>Pucciniomycetes</taxon>
        <taxon>Pucciniales</taxon>
        <taxon>Pucciniaceae</taxon>
        <taxon>Puccinia</taxon>
    </lineage>
</organism>
<keyword evidence="2" id="KW-1185">Reference proteome</keyword>
<evidence type="ECO:0000313" key="1">
    <source>
        <dbReference type="EMBL" id="KAI7955057.1"/>
    </source>
</evidence>
<reference evidence="2" key="1">
    <citation type="journal article" date="2018" name="BMC Genomics">
        <title>Genomic insights into host adaptation between the wheat stripe rust pathogen (Puccinia striiformis f. sp. tritici) and the barley stripe rust pathogen (Puccinia striiformis f. sp. hordei).</title>
        <authorList>
            <person name="Xia C."/>
            <person name="Wang M."/>
            <person name="Yin C."/>
            <person name="Cornejo O.E."/>
            <person name="Hulbert S.H."/>
            <person name="Chen X."/>
        </authorList>
    </citation>
    <scope>NUCLEOTIDE SEQUENCE [LARGE SCALE GENOMIC DNA]</scope>
    <source>
        <strain evidence="2">93-210</strain>
    </source>
</reference>
<reference evidence="1 2" key="3">
    <citation type="journal article" date="2022" name="Microbiol. Spectr.">
        <title>Folding features and dynamics of 3D genome architecture in plant fungal pathogens.</title>
        <authorList>
            <person name="Xia C."/>
        </authorList>
    </citation>
    <scope>NUCLEOTIDE SEQUENCE [LARGE SCALE GENOMIC DNA]</scope>
    <source>
        <strain evidence="1 2">93-210</strain>
    </source>
</reference>
<accession>A0ACC0EMG9</accession>
<comment type="caution">
    <text evidence="1">The sequence shown here is derived from an EMBL/GenBank/DDBJ whole genome shotgun (WGS) entry which is preliminary data.</text>
</comment>
<evidence type="ECO:0000313" key="2">
    <source>
        <dbReference type="Proteomes" id="UP001060170"/>
    </source>
</evidence>
<dbReference type="EMBL" id="CM045869">
    <property type="protein sequence ID" value="KAI7955057.1"/>
    <property type="molecule type" value="Genomic_DNA"/>
</dbReference>
<gene>
    <name evidence="1" type="ORF">MJO28_005457</name>
</gene>
<sequence length="279" mass="31289">MDQSNGADGYAQILRVLQLTHSSISTRTTMTQMNLAYHSVSYCSKNLMPFKPHPNSALHFIKLPGCKGIFHGDLTIKFEIDGEMSEVHGKTSATLIPDMEGQSTTVTPGHKVKFILILEKEFSMRYPDLASRMVACQLAKHPDIIQRKVPTYILTDGDPHGISIAIVYQYGGKCMSLYPGLVTPDAKRTGISPRDWHLLGINRGLLRPLEWSDYKKIDELLQLEDISATYKKDLKDFEVENVKSDITDVEKSESLCKGAYKTTLMNFISQCIQLTKISS</sequence>
<reference evidence="2" key="2">
    <citation type="journal article" date="2018" name="Mol. Plant Microbe Interact.">
        <title>Genome sequence resources for the wheat stripe rust pathogen (Puccinia striiformis f. sp. tritici) and the barley stripe rust pathogen (Puccinia striiformis f. sp. hordei).</title>
        <authorList>
            <person name="Xia C."/>
            <person name="Wang M."/>
            <person name="Yin C."/>
            <person name="Cornejo O.E."/>
            <person name="Hulbert S.H."/>
            <person name="Chen X."/>
        </authorList>
    </citation>
    <scope>NUCLEOTIDE SEQUENCE [LARGE SCALE GENOMIC DNA]</scope>
    <source>
        <strain evidence="2">93-210</strain>
    </source>
</reference>
<name>A0ACC0EMG9_9BASI</name>